<reference evidence="2 3" key="1">
    <citation type="journal article" date="2024" name="J Genomics">
        <title>Draft genome sequencing and assembly of Favolaschia claudopus CIRM-BRFM 2984 isolated from oak limbs.</title>
        <authorList>
            <person name="Navarro D."/>
            <person name="Drula E."/>
            <person name="Chaduli D."/>
            <person name="Cazenave R."/>
            <person name="Ahrendt S."/>
            <person name="Wang J."/>
            <person name="Lipzen A."/>
            <person name="Daum C."/>
            <person name="Barry K."/>
            <person name="Grigoriev I.V."/>
            <person name="Favel A."/>
            <person name="Rosso M.N."/>
            <person name="Martin F."/>
        </authorList>
    </citation>
    <scope>NUCLEOTIDE SEQUENCE [LARGE SCALE GENOMIC DNA]</scope>
    <source>
        <strain evidence="2 3">CIRM-BRFM 2984</strain>
    </source>
</reference>
<evidence type="ECO:0000313" key="2">
    <source>
        <dbReference type="EMBL" id="KAK6971285.1"/>
    </source>
</evidence>
<comment type="caution">
    <text evidence="2">The sequence shown here is derived from an EMBL/GenBank/DDBJ whole genome shotgun (WGS) entry which is preliminary data.</text>
</comment>
<feature type="compositionally biased region" description="Low complexity" evidence="1">
    <location>
        <begin position="294"/>
        <end position="320"/>
    </location>
</feature>
<sequence length="339" mass="38093">MAPNINDATFRCNKLSNRLRCVKVLKLLYSKEKRQHFLCCDNSEHDDRKRYWHFFPPGEVPTPPPPPAQDCCVKPNCRRRRNKYCVSRTCRSHCLDVSNACPPHRYETAPPAPPPAEDEDLKLAIAQSLESLSSYDTSHRIDLVFWSIPRGPASISAIQSCPAWPRHWPLFRLSDVPHLVMNDNDTAPDDFYECFSTKYSTWMRIPIDYAHTVSTDQTLFVRRLGVVGKDEHLYLPQATPTDIPDVEGKGKGKRVVIDISDSDDEVETANPAPRNPKIKTEPTTPTRPAKRYRASSSSSSAPSLSYSTSASSSSLTCASSFTDDDENTFPFALLPSTSK</sequence>
<gene>
    <name evidence="2" type="ORF">R3P38DRAFT_3242737</name>
</gene>
<keyword evidence="3" id="KW-1185">Reference proteome</keyword>
<evidence type="ECO:0000256" key="1">
    <source>
        <dbReference type="SAM" id="MobiDB-lite"/>
    </source>
</evidence>
<name>A0AAV9Z437_9AGAR</name>
<dbReference type="AlphaFoldDB" id="A0AAV9Z437"/>
<dbReference type="Proteomes" id="UP001362999">
    <property type="component" value="Unassembled WGS sequence"/>
</dbReference>
<organism evidence="2 3">
    <name type="scientific">Favolaschia claudopus</name>
    <dbReference type="NCBI Taxonomy" id="2862362"/>
    <lineage>
        <taxon>Eukaryota</taxon>
        <taxon>Fungi</taxon>
        <taxon>Dikarya</taxon>
        <taxon>Basidiomycota</taxon>
        <taxon>Agaricomycotina</taxon>
        <taxon>Agaricomycetes</taxon>
        <taxon>Agaricomycetidae</taxon>
        <taxon>Agaricales</taxon>
        <taxon>Marasmiineae</taxon>
        <taxon>Mycenaceae</taxon>
        <taxon>Favolaschia</taxon>
    </lineage>
</organism>
<dbReference type="EMBL" id="JAWWNJ010000216">
    <property type="protein sequence ID" value="KAK6971285.1"/>
    <property type="molecule type" value="Genomic_DNA"/>
</dbReference>
<evidence type="ECO:0000313" key="3">
    <source>
        <dbReference type="Proteomes" id="UP001362999"/>
    </source>
</evidence>
<proteinExistence type="predicted"/>
<feature type="region of interest" description="Disordered" evidence="1">
    <location>
        <begin position="259"/>
        <end position="339"/>
    </location>
</feature>
<accession>A0AAV9Z437</accession>
<protein>
    <submittedName>
        <fullName evidence="2">Uncharacterized protein</fullName>
    </submittedName>
</protein>